<name>A0A2P2QU77_RHIMU</name>
<keyword evidence="1" id="KW-0472">Membrane</keyword>
<sequence length="48" mass="5829">MSGLRKKVAFSVFPLVFFVYVRKFIFLSHIILEDGIFEFWVLCIFFMF</sequence>
<dbReference type="AlphaFoldDB" id="A0A2P2QU77"/>
<evidence type="ECO:0000256" key="1">
    <source>
        <dbReference type="SAM" id="Phobius"/>
    </source>
</evidence>
<accession>A0A2P2QU77</accession>
<keyword evidence="1" id="KW-0812">Transmembrane</keyword>
<protein>
    <submittedName>
        <fullName evidence="2">Uncharacterized protein</fullName>
    </submittedName>
</protein>
<organism evidence="2">
    <name type="scientific">Rhizophora mucronata</name>
    <name type="common">Asiatic mangrove</name>
    <dbReference type="NCBI Taxonomy" id="61149"/>
    <lineage>
        <taxon>Eukaryota</taxon>
        <taxon>Viridiplantae</taxon>
        <taxon>Streptophyta</taxon>
        <taxon>Embryophyta</taxon>
        <taxon>Tracheophyta</taxon>
        <taxon>Spermatophyta</taxon>
        <taxon>Magnoliopsida</taxon>
        <taxon>eudicotyledons</taxon>
        <taxon>Gunneridae</taxon>
        <taxon>Pentapetalae</taxon>
        <taxon>rosids</taxon>
        <taxon>fabids</taxon>
        <taxon>Malpighiales</taxon>
        <taxon>Rhizophoraceae</taxon>
        <taxon>Rhizophora</taxon>
    </lineage>
</organism>
<reference evidence="2" key="1">
    <citation type="submission" date="2018-02" db="EMBL/GenBank/DDBJ databases">
        <title>Rhizophora mucronata_Transcriptome.</title>
        <authorList>
            <person name="Meera S.P."/>
            <person name="Sreeshan A."/>
            <person name="Augustine A."/>
        </authorList>
    </citation>
    <scope>NUCLEOTIDE SEQUENCE</scope>
    <source>
        <tissue evidence="2">Leaf</tissue>
    </source>
</reference>
<proteinExistence type="predicted"/>
<evidence type="ECO:0000313" key="2">
    <source>
        <dbReference type="EMBL" id="MBX70580.1"/>
    </source>
</evidence>
<feature type="transmembrane region" description="Helical" evidence="1">
    <location>
        <begin position="12"/>
        <end position="32"/>
    </location>
</feature>
<dbReference type="EMBL" id="GGEC01090096">
    <property type="protein sequence ID" value="MBX70580.1"/>
    <property type="molecule type" value="Transcribed_RNA"/>
</dbReference>
<keyword evidence="1" id="KW-1133">Transmembrane helix</keyword>